<accession>A0A1Q8ZRM8</accession>
<protein>
    <submittedName>
        <fullName evidence="1">Uncharacterized protein</fullName>
    </submittedName>
</protein>
<sequence>MKTPSLEQVTQALDSVYNAYSMLDVAVFTVAQISESAPCPKREGAIGGLERFLGAIREQLSYVAELLDEMECSETPKRHVAKGVAHQ</sequence>
<organism evidence="1 2">
    <name type="scientific">Rhizobium oryziradicis</name>
    <dbReference type="NCBI Taxonomy" id="1867956"/>
    <lineage>
        <taxon>Bacteria</taxon>
        <taxon>Pseudomonadati</taxon>
        <taxon>Pseudomonadota</taxon>
        <taxon>Alphaproteobacteria</taxon>
        <taxon>Hyphomicrobiales</taxon>
        <taxon>Rhizobiaceae</taxon>
        <taxon>Rhizobium/Agrobacterium group</taxon>
        <taxon>Rhizobium</taxon>
    </lineage>
</organism>
<name>A0A1Q8ZRM8_9HYPH</name>
<comment type="caution">
    <text evidence="1">The sequence shown here is derived from an EMBL/GenBank/DDBJ whole genome shotgun (WGS) entry which is preliminary data.</text>
</comment>
<dbReference type="RefSeq" id="WP_075640119.1">
    <property type="nucleotide sequence ID" value="NZ_MKIM01000027.1"/>
</dbReference>
<dbReference type="Proteomes" id="UP000186894">
    <property type="component" value="Unassembled WGS sequence"/>
</dbReference>
<reference evidence="1 2" key="1">
    <citation type="submission" date="2016-09" db="EMBL/GenBank/DDBJ databases">
        <title>Rhizobium oryziradicis sp. nov., isolated from the root of rice.</title>
        <authorList>
            <person name="Zhao J."/>
            <person name="Zhang X."/>
        </authorList>
    </citation>
    <scope>NUCLEOTIDE SEQUENCE [LARGE SCALE GENOMIC DNA]</scope>
    <source>
        <strain evidence="1 2">N19</strain>
    </source>
</reference>
<gene>
    <name evidence="1" type="ORF">BJF95_08890</name>
</gene>
<evidence type="ECO:0000313" key="1">
    <source>
        <dbReference type="EMBL" id="OLP44610.1"/>
    </source>
</evidence>
<proteinExistence type="predicted"/>
<evidence type="ECO:0000313" key="2">
    <source>
        <dbReference type="Proteomes" id="UP000186894"/>
    </source>
</evidence>
<keyword evidence="2" id="KW-1185">Reference proteome</keyword>
<dbReference type="STRING" id="1867956.BJF95_08890"/>
<dbReference type="EMBL" id="MKIM01000027">
    <property type="protein sequence ID" value="OLP44610.1"/>
    <property type="molecule type" value="Genomic_DNA"/>
</dbReference>
<dbReference type="AlphaFoldDB" id="A0A1Q8ZRM8"/>